<accession>A0A089LXG3</accession>
<dbReference type="GO" id="GO:0055085">
    <property type="term" value="P:transmembrane transport"/>
    <property type="evidence" value="ECO:0007669"/>
    <property type="project" value="TreeGrafter"/>
</dbReference>
<keyword evidence="6 8" id="KW-1133">Transmembrane helix</keyword>
<evidence type="ECO:0000256" key="2">
    <source>
        <dbReference type="ARBA" id="ARBA00009773"/>
    </source>
</evidence>
<dbReference type="HOGENOM" id="CLU_031275_8_2_9"/>
<dbReference type="STRING" id="169760.PSTEL_18575"/>
<dbReference type="OrthoDB" id="9793390at2"/>
<feature type="transmembrane region" description="Helical" evidence="8">
    <location>
        <begin position="220"/>
        <end position="248"/>
    </location>
</feature>
<keyword evidence="7 8" id="KW-0472">Membrane</keyword>
<evidence type="ECO:0000256" key="3">
    <source>
        <dbReference type="ARBA" id="ARBA00022448"/>
    </source>
</evidence>
<evidence type="ECO:0000256" key="7">
    <source>
        <dbReference type="ARBA" id="ARBA00023136"/>
    </source>
</evidence>
<feature type="transmembrane region" description="Helical" evidence="8">
    <location>
        <begin position="157"/>
        <end position="179"/>
    </location>
</feature>
<proteinExistence type="inferred from homology"/>
<feature type="transmembrane region" description="Helical" evidence="8">
    <location>
        <begin position="12"/>
        <end position="30"/>
    </location>
</feature>
<feature type="transmembrane region" description="Helical" evidence="8">
    <location>
        <begin position="36"/>
        <end position="58"/>
    </location>
</feature>
<keyword evidence="10" id="KW-1185">Reference proteome</keyword>
<evidence type="ECO:0000313" key="10">
    <source>
        <dbReference type="Proteomes" id="UP000029507"/>
    </source>
</evidence>
<feature type="transmembrane region" description="Helical" evidence="8">
    <location>
        <begin position="254"/>
        <end position="273"/>
    </location>
</feature>
<dbReference type="PANTHER" id="PTHR21716:SF53">
    <property type="entry name" value="PERMEASE PERM-RELATED"/>
    <property type="match status" value="1"/>
</dbReference>
<evidence type="ECO:0000256" key="5">
    <source>
        <dbReference type="ARBA" id="ARBA00022692"/>
    </source>
</evidence>
<evidence type="ECO:0000256" key="1">
    <source>
        <dbReference type="ARBA" id="ARBA00004651"/>
    </source>
</evidence>
<gene>
    <name evidence="9" type="ORF">PSTEL_18575</name>
</gene>
<evidence type="ECO:0000256" key="8">
    <source>
        <dbReference type="SAM" id="Phobius"/>
    </source>
</evidence>
<reference evidence="9 10" key="1">
    <citation type="submission" date="2014-08" db="EMBL/GenBank/DDBJ databases">
        <title>Comparative genomics of the Paenibacillus odorifer group.</title>
        <authorList>
            <person name="den Bakker H.C."/>
            <person name="Tsai Y.-C."/>
            <person name="Martin N."/>
            <person name="Korlach J."/>
            <person name="Wiedmann M."/>
        </authorList>
    </citation>
    <scope>NUCLEOTIDE SEQUENCE [LARGE SCALE GENOMIC DNA]</scope>
    <source>
        <strain evidence="9 10">DSM 14472</strain>
    </source>
</reference>
<feature type="transmembrane region" description="Helical" evidence="8">
    <location>
        <begin position="280"/>
        <end position="301"/>
    </location>
</feature>
<dbReference type="GO" id="GO:0005886">
    <property type="term" value="C:plasma membrane"/>
    <property type="evidence" value="ECO:0007669"/>
    <property type="project" value="UniProtKB-SubCell"/>
</dbReference>
<comment type="similarity">
    <text evidence="2">Belongs to the autoinducer-2 exporter (AI-2E) (TC 2.A.86) family.</text>
</comment>
<keyword evidence="5 8" id="KW-0812">Transmembrane</keyword>
<organism evidence="9 10">
    <name type="scientific">Paenibacillus stellifer</name>
    <dbReference type="NCBI Taxonomy" id="169760"/>
    <lineage>
        <taxon>Bacteria</taxon>
        <taxon>Bacillati</taxon>
        <taxon>Bacillota</taxon>
        <taxon>Bacilli</taxon>
        <taxon>Bacillales</taxon>
        <taxon>Paenibacillaceae</taxon>
        <taxon>Paenibacillus</taxon>
    </lineage>
</organism>
<dbReference type="PANTHER" id="PTHR21716">
    <property type="entry name" value="TRANSMEMBRANE PROTEIN"/>
    <property type="match status" value="1"/>
</dbReference>
<sequence length="358" mass="40418">MLQNKFFRTTLGIIFILLILYLGEKVSVLFSPVGRIVNLLLVPFMFAGFFYYLLRPLVNYLERRKLKRPLAILLIYLVFLALFAIFWVAVWPTLQEQIQNFINNAPFIVQDIQFQFNKLSDNPVIGRYLGGESDLTARLYQYLQNAVTWVTNSMSNLITVISNIVVVIATLPILLYYMLKDSHKLPRILLGLVPRKYRKEGQEMLADIDSALSSFITTRVLLNVILGALLYIGFLIIGLPYALLLALVSIPLNFIPYIGAILSAIPILAVGFIESPMTALWSLIIIVVAQQIQDNLLTPIITGKTLDIHPMTTVILVLVGGEFYGIIGVLIALPVYMTIKIIFLKVYEIAIVGKMDEY</sequence>
<keyword evidence="4" id="KW-1003">Cell membrane</keyword>
<feature type="transmembrane region" description="Helical" evidence="8">
    <location>
        <begin position="70"/>
        <end position="90"/>
    </location>
</feature>
<dbReference type="KEGG" id="pste:PSTEL_18575"/>
<dbReference type="Proteomes" id="UP000029507">
    <property type="component" value="Chromosome"/>
</dbReference>
<dbReference type="EMBL" id="CP009286">
    <property type="protein sequence ID" value="AIQ64820.1"/>
    <property type="molecule type" value="Genomic_DNA"/>
</dbReference>
<evidence type="ECO:0000313" key="9">
    <source>
        <dbReference type="EMBL" id="AIQ64820.1"/>
    </source>
</evidence>
<evidence type="ECO:0000256" key="6">
    <source>
        <dbReference type="ARBA" id="ARBA00022989"/>
    </source>
</evidence>
<evidence type="ECO:0000256" key="4">
    <source>
        <dbReference type="ARBA" id="ARBA00022475"/>
    </source>
</evidence>
<dbReference type="InterPro" id="IPR002549">
    <property type="entry name" value="AI-2E-like"/>
</dbReference>
<keyword evidence="3" id="KW-0813">Transport</keyword>
<feature type="transmembrane region" description="Helical" evidence="8">
    <location>
        <begin position="313"/>
        <end position="336"/>
    </location>
</feature>
<comment type="subcellular location">
    <subcellularLocation>
        <location evidence="1">Cell membrane</location>
        <topology evidence="1">Multi-pass membrane protein</topology>
    </subcellularLocation>
</comment>
<name>A0A089LXG3_9BACL</name>
<dbReference type="AlphaFoldDB" id="A0A089LXG3"/>
<dbReference type="Pfam" id="PF01594">
    <property type="entry name" value="AI-2E_transport"/>
    <property type="match status" value="1"/>
</dbReference>
<protein>
    <submittedName>
        <fullName evidence="9">Permease</fullName>
    </submittedName>
</protein>